<evidence type="ECO:0000256" key="2">
    <source>
        <dbReference type="SAM" id="Phobius"/>
    </source>
</evidence>
<gene>
    <name evidence="3" type="ORF">NERG_00928</name>
</gene>
<feature type="region of interest" description="Disordered" evidence="1">
    <location>
        <begin position="1"/>
        <end position="27"/>
    </location>
</feature>
<reference evidence="3" key="1">
    <citation type="submission" date="2011-03" db="EMBL/GenBank/DDBJ databases">
        <title>The Genome Sequence of Nematocida sp1 strain ERTm2.</title>
        <authorList>
            <consortium name="The Broad Institute Genome Sequencing Platform"/>
            <consortium name="The Broad Institute Genome Sequencing Center for Infectious Disease"/>
            <person name="Cuomo C."/>
            <person name="Troemel E."/>
            <person name="Young S.K."/>
            <person name="Zeng Q."/>
            <person name="Gargeya S."/>
            <person name="Fitzgerald M."/>
            <person name="Haas B."/>
            <person name="Abouelleil A."/>
            <person name="Alvarado L."/>
            <person name="Arachchi H.M."/>
            <person name="Berlin A."/>
            <person name="Brown A."/>
            <person name="Chapman S.B."/>
            <person name="Chen Z."/>
            <person name="Dunbar C."/>
            <person name="Freedman E."/>
            <person name="Gearin G."/>
            <person name="Gellesch M."/>
            <person name="Goldberg J."/>
            <person name="Griggs A."/>
            <person name="Gujja S."/>
            <person name="Heilman E.R."/>
            <person name="Heiman D."/>
            <person name="Howarth C."/>
            <person name="Larson L."/>
            <person name="Lui A."/>
            <person name="MacDonald P.J.P."/>
            <person name="Mehta T."/>
            <person name="Montmayeur A."/>
            <person name="Murphy C."/>
            <person name="Neiman D."/>
            <person name="Pearson M."/>
            <person name="Priest M."/>
            <person name="Roberts A."/>
            <person name="Saif S."/>
            <person name="Shea T."/>
            <person name="Shenoy N."/>
            <person name="Sisk P."/>
            <person name="Stolte C."/>
            <person name="Sykes S."/>
            <person name="White J."/>
            <person name="Yandava C."/>
            <person name="Wortman J."/>
            <person name="Nusbaum C."/>
            <person name="Birren B."/>
        </authorList>
    </citation>
    <scope>NUCLEOTIDE SEQUENCE</scope>
    <source>
        <strain evidence="3">ERTm2</strain>
    </source>
</reference>
<feature type="transmembrane region" description="Helical" evidence="2">
    <location>
        <begin position="35"/>
        <end position="57"/>
    </location>
</feature>
<keyword evidence="2" id="KW-0472">Membrane</keyword>
<proteinExistence type="predicted"/>
<dbReference type="HOGENOM" id="CLU_2528014_0_0_1"/>
<evidence type="ECO:0000256" key="1">
    <source>
        <dbReference type="SAM" id="MobiDB-lite"/>
    </source>
</evidence>
<keyword evidence="2" id="KW-0812">Transmembrane</keyword>
<dbReference type="AlphaFoldDB" id="H8ZBH9"/>
<protein>
    <submittedName>
        <fullName evidence="3">Uncharacterized protein</fullName>
    </submittedName>
</protein>
<keyword evidence="2" id="KW-1133">Transmembrane helix</keyword>
<organism evidence="3">
    <name type="scientific">Nematocida ausubeli (strain ATCC PRA-371 / ERTm2)</name>
    <name type="common">Nematode killer fungus</name>
    <dbReference type="NCBI Taxonomy" id="1913371"/>
    <lineage>
        <taxon>Eukaryota</taxon>
        <taxon>Fungi</taxon>
        <taxon>Fungi incertae sedis</taxon>
        <taxon>Microsporidia</taxon>
        <taxon>Nematocida</taxon>
    </lineage>
</organism>
<evidence type="ECO:0000313" key="3">
    <source>
        <dbReference type="EMBL" id="EHY66232.1"/>
    </source>
</evidence>
<dbReference type="EMBL" id="JH604634">
    <property type="protein sequence ID" value="EHY66232.1"/>
    <property type="molecule type" value="Genomic_DNA"/>
</dbReference>
<name>H8ZBH9_NEMA1</name>
<dbReference type="Proteomes" id="UP000005622">
    <property type="component" value="Unassembled WGS sequence"/>
</dbReference>
<accession>H8ZBH9</accession>
<sequence>MTSDDHPYEVPENSSIPNEDPLFPAGNPPERRNTIYGSIVLTAILLCLIAIFHIYIFGAPEIKCSELIRAILGGSALGCKSYSI</sequence>